<dbReference type="Proteomes" id="UP000189580">
    <property type="component" value="Chromosome b"/>
</dbReference>
<organism evidence="6 7">
    <name type="scientific">Sugiyamaella lignohabitans</name>
    <dbReference type="NCBI Taxonomy" id="796027"/>
    <lineage>
        <taxon>Eukaryota</taxon>
        <taxon>Fungi</taxon>
        <taxon>Dikarya</taxon>
        <taxon>Ascomycota</taxon>
        <taxon>Saccharomycotina</taxon>
        <taxon>Dipodascomycetes</taxon>
        <taxon>Dipodascales</taxon>
        <taxon>Trichomonascaceae</taxon>
        <taxon>Sugiyamaella</taxon>
    </lineage>
</organism>
<evidence type="ECO:0000313" key="7">
    <source>
        <dbReference type="Proteomes" id="UP000189580"/>
    </source>
</evidence>
<feature type="region of interest" description="Disordered" evidence="4">
    <location>
        <begin position="457"/>
        <end position="497"/>
    </location>
</feature>
<reference evidence="6 7" key="1">
    <citation type="submission" date="2016-02" db="EMBL/GenBank/DDBJ databases">
        <title>Complete genome sequence and transcriptome regulation of the pentose utilising yeast Sugiyamaella lignohabitans.</title>
        <authorList>
            <person name="Bellasio M."/>
            <person name="Peymann A."/>
            <person name="Valli M."/>
            <person name="Sipitzky M."/>
            <person name="Graf A."/>
            <person name="Sauer M."/>
            <person name="Marx H."/>
            <person name="Mattanovich D."/>
        </authorList>
    </citation>
    <scope>NUCLEOTIDE SEQUENCE [LARGE SCALE GENOMIC DNA]</scope>
    <source>
        <strain evidence="6 7">CBS 10342</strain>
    </source>
</reference>
<name>A0A167FCQ0_9ASCO</name>
<evidence type="ECO:0000256" key="2">
    <source>
        <dbReference type="ARBA" id="ARBA00022490"/>
    </source>
</evidence>
<sequence>MTEASDASASQAPPSVSSVRNARRKELRDLNSEVWDGAQDVFPTAKNLDSTLRKNTAFIKKCRVNLAEDSQAALLNDVRTVSLEKYLSEIIGAICEGFTKAKSSADIFAGVEVASALHQRFSTQISPQLLAFFFQGISNPSKSHLDSLAPDARLREDQSRIDRHKIVLRVLIELWLVNVFRFTSDVTQAGLEVPQWALRRTENGVTMPPPLSALQEVLNHDMVDFSGASIAVVILKNYGQTLAGVSKPKAGPEASGMVEATKAVTTEKSPLVMPDIQQLFLSTFKNYTKSMQSKLQELAQQARKMEKQNGDAYIRTGKILDDRRAGLENLLSKFQSLHDLCTTLSEYLGMTMPEYKVSNETQDEVMISLANALDGDDAGLWDDSEQKKFYEDLVDLTYLANTDENENDQKEEGNSTEGNGAKSEDSDLDSSNRSTNDELDEKDKQLMNELDDIMSASQKTGNLNDNEIENSGDDPEFEDFAGEQNGEDVSGGEPTAGTRISELLTSLSTQQSRSNVDNMAIEFVALNNKATQNRVLNFLKSVPVTDQYKLPFYARFIATLDPFCKPISTGVIEYLDSFFRYLQRHRKVRALTSRRMFIIRYLGELIKFGIVPKHVIFHKLKIMIAHLDAVNVENIFTMFECCGRYLIRKPDTHALMSKMMQVLEFQKDKKFFPAEIKAMINGAIYYVNPPPKVTFQKERPVIELYIRKLIYYDLSKETSSAVLIQLKKMDWNDKDTFNSLRKVFTKIWKVKYVNIPYMAWFLASVTSSYRSFVVIIVDSLLENIRRGLETNDFEFNQKRISEVRFLGELSKYRLAPEDVIYDVLFMLISFGHPNGRPRPGQFVSLDPPNEFFRIRLVCTLLESNGVYSRINKDTTKFDLLVKFFQYYIFSKDPMSMDIEFQVRDTFELLGVKFAGSIEEASNELQHALNVYNGIEAKESTVTSSDSRSTNAPDLDEQAEADLAAELLAVTEGHSRDNYEIVKPAKPEEPIETEEERLIREEQQRIKNLEAKRINDAKADIKAMAQVEREFQKLMIDRMDRKADEKTTVFDAPVPSIKDSYDNKPSPSVTSNGSSVGYKLLTKRVGKPQIVDVNVPADSKFAVNVVTEKSRLRNEQEKIRDFVLNYEYDQNNEPRLRRVIQPEVQSTRYSGLKRPTKHAPTLDDVKF</sequence>
<dbReference type="Pfam" id="PF04050">
    <property type="entry name" value="Upf2"/>
    <property type="match status" value="1"/>
</dbReference>
<dbReference type="Pfam" id="PF02854">
    <property type="entry name" value="MIF4G"/>
    <property type="match status" value="2"/>
</dbReference>
<dbReference type="Gene3D" id="1.25.40.180">
    <property type="match status" value="3"/>
</dbReference>
<feature type="domain" description="MIF4G" evidence="5">
    <location>
        <begin position="501"/>
        <end position="690"/>
    </location>
</feature>
<evidence type="ECO:0000256" key="4">
    <source>
        <dbReference type="SAM" id="MobiDB-lite"/>
    </source>
</evidence>
<evidence type="ECO:0000313" key="6">
    <source>
        <dbReference type="EMBL" id="ANB15125.1"/>
    </source>
</evidence>
<feature type="coiled-coil region" evidence="3">
    <location>
        <begin position="288"/>
        <end position="315"/>
    </location>
</feature>
<dbReference type="SUPFAM" id="SSF48371">
    <property type="entry name" value="ARM repeat"/>
    <property type="match status" value="2"/>
</dbReference>
<evidence type="ECO:0000256" key="3">
    <source>
        <dbReference type="SAM" id="Coils"/>
    </source>
</evidence>
<feature type="compositionally biased region" description="Acidic residues" evidence="4">
    <location>
        <begin position="466"/>
        <end position="481"/>
    </location>
</feature>
<gene>
    <name evidence="6" type="primary">NMD2</name>
    <name evidence="6" type="ORF">AWJ20_2746</name>
</gene>
<feature type="coiled-coil region" evidence="3">
    <location>
        <begin position="991"/>
        <end position="1018"/>
    </location>
</feature>
<dbReference type="GeneID" id="30034691"/>
<keyword evidence="7" id="KW-1185">Reference proteome</keyword>
<dbReference type="InterPro" id="IPR007193">
    <property type="entry name" value="Upf2/Nmd2_C"/>
</dbReference>
<dbReference type="SMART" id="SM00543">
    <property type="entry name" value="MIF4G"/>
    <property type="match status" value="2"/>
</dbReference>
<dbReference type="PANTHER" id="PTHR12839">
    <property type="entry name" value="NONSENSE-MEDIATED MRNA DECAY PROTEIN 2 UP-FRAMESHIFT SUPPRESSOR 2"/>
    <property type="match status" value="1"/>
</dbReference>
<protein>
    <submittedName>
        <fullName evidence="6">Nmd2p</fullName>
    </submittedName>
</protein>
<dbReference type="GO" id="GO:0035145">
    <property type="term" value="C:exon-exon junction complex"/>
    <property type="evidence" value="ECO:0007669"/>
    <property type="project" value="TreeGrafter"/>
</dbReference>
<dbReference type="GO" id="GO:0003723">
    <property type="term" value="F:RNA binding"/>
    <property type="evidence" value="ECO:0007669"/>
    <property type="project" value="InterPro"/>
</dbReference>
<dbReference type="GO" id="GO:0000184">
    <property type="term" value="P:nuclear-transcribed mRNA catabolic process, nonsense-mediated decay"/>
    <property type="evidence" value="ECO:0007669"/>
    <property type="project" value="InterPro"/>
</dbReference>
<keyword evidence="2" id="KW-0963">Cytoplasm</keyword>
<feature type="region of interest" description="Disordered" evidence="4">
    <location>
        <begin position="1146"/>
        <end position="1166"/>
    </location>
</feature>
<dbReference type="GO" id="GO:0005737">
    <property type="term" value="C:cytoplasm"/>
    <property type="evidence" value="ECO:0007669"/>
    <property type="project" value="UniProtKB-SubCell"/>
</dbReference>
<comment type="subcellular location">
    <subcellularLocation>
        <location evidence="1">Cytoplasm</location>
    </subcellularLocation>
</comment>
<dbReference type="EMBL" id="CP014503">
    <property type="protein sequence ID" value="ANB15125.1"/>
    <property type="molecule type" value="Genomic_DNA"/>
</dbReference>
<dbReference type="InterPro" id="IPR039762">
    <property type="entry name" value="Nmd2/UPF2"/>
</dbReference>
<feature type="domain" description="MIF4G" evidence="5">
    <location>
        <begin position="704"/>
        <end position="912"/>
    </location>
</feature>
<evidence type="ECO:0000256" key="1">
    <source>
        <dbReference type="ARBA" id="ARBA00004496"/>
    </source>
</evidence>
<accession>A0A167FCQ0</accession>
<dbReference type="InterPro" id="IPR016024">
    <property type="entry name" value="ARM-type_fold"/>
</dbReference>
<feature type="region of interest" description="Disordered" evidence="4">
    <location>
        <begin position="1"/>
        <end position="21"/>
    </location>
</feature>
<dbReference type="AlphaFoldDB" id="A0A167FCQ0"/>
<dbReference type="KEGG" id="slb:AWJ20_2746"/>
<keyword evidence="3" id="KW-0175">Coiled coil</keyword>
<proteinExistence type="predicted"/>
<dbReference type="PANTHER" id="PTHR12839:SF7">
    <property type="entry name" value="REGULATOR OF NONSENSE TRANSCRIPTS 2"/>
    <property type="match status" value="1"/>
</dbReference>
<evidence type="ECO:0000259" key="5">
    <source>
        <dbReference type="SMART" id="SM00543"/>
    </source>
</evidence>
<dbReference type="RefSeq" id="XP_018737602.1">
    <property type="nucleotide sequence ID" value="XM_018879712.1"/>
</dbReference>
<feature type="compositionally biased region" description="Low complexity" evidence="4">
    <location>
        <begin position="1"/>
        <end position="19"/>
    </location>
</feature>
<dbReference type="InterPro" id="IPR003890">
    <property type="entry name" value="MIF4G-like_typ-3"/>
</dbReference>
<feature type="region of interest" description="Disordered" evidence="4">
    <location>
        <begin position="401"/>
        <end position="441"/>
    </location>
</feature>
<dbReference type="OrthoDB" id="27832at2759"/>